<feature type="domain" description="Bromo" evidence="4">
    <location>
        <begin position="336"/>
        <end position="413"/>
    </location>
</feature>
<feature type="region of interest" description="Disordered" evidence="3">
    <location>
        <begin position="228"/>
        <end position="267"/>
    </location>
</feature>
<dbReference type="SUPFAM" id="SSF47370">
    <property type="entry name" value="Bromodomain"/>
    <property type="match status" value="1"/>
</dbReference>
<feature type="region of interest" description="Disordered" evidence="3">
    <location>
        <begin position="312"/>
        <end position="348"/>
    </location>
</feature>
<dbReference type="Pfam" id="PF00439">
    <property type="entry name" value="Bromodomain"/>
    <property type="match status" value="1"/>
</dbReference>
<feature type="region of interest" description="Disordered" evidence="3">
    <location>
        <begin position="1"/>
        <end position="74"/>
    </location>
</feature>
<dbReference type="Gene3D" id="1.20.920.10">
    <property type="entry name" value="Bromodomain-like"/>
    <property type="match status" value="1"/>
</dbReference>
<evidence type="ECO:0000313" key="5">
    <source>
        <dbReference type="EMBL" id="CAG8474027.1"/>
    </source>
</evidence>
<feature type="compositionally biased region" description="Basic and acidic residues" evidence="3">
    <location>
        <begin position="228"/>
        <end position="246"/>
    </location>
</feature>
<dbReference type="AlphaFoldDB" id="A0A9N8W815"/>
<evidence type="ECO:0000256" key="3">
    <source>
        <dbReference type="SAM" id="MobiDB-lite"/>
    </source>
</evidence>
<feature type="compositionally biased region" description="Basic and acidic residues" evidence="3">
    <location>
        <begin position="60"/>
        <end position="74"/>
    </location>
</feature>
<dbReference type="GO" id="GO:0006357">
    <property type="term" value="P:regulation of transcription by RNA polymerase II"/>
    <property type="evidence" value="ECO:0007669"/>
    <property type="project" value="TreeGrafter"/>
</dbReference>
<keyword evidence="1 2" id="KW-0103">Bromodomain</keyword>
<evidence type="ECO:0000259" key="4">
    <source>
        <dbReference type="PROSITE" id="PS50014"/>
    </source>
</evidence>
<evidence type="ECO:0000256" key="1">
    <source>
        <dbReference type="ARBA" id="ARBA00023117"/>
    </source>
</evidence>
<feature type="compositionally biased region" description="Basic residues" evidence="3">
    <location>
        <begin position="17"/>
        <end position="26"/>
    </location>
</feature>
<name>A0A9N8W815_9GLOM</name>
<gene>
    <name evidence="5" type="ORF">DERYTH_LOCUS1599</name>
</gene>
<dbReference type="InterPro" id="IPR051831">
    <property type="entry name" value="Bromodomain_contain_prot"/>
</dbReference>
<feature type="compositionally biased region" description="Polar residues" evidence="3">
    <location>
        <begin position="101"/>
        <end position="114"/>
    </location>
</feature>
<organism evidence="5 6">
    <name type="scientific">Dentiscutata erythropus</name>
    <dbReference type="NCBI Taxonomy" id="1348616"/>
    <lineage>
        <taxon>Eukaryota</taxon>
        <taxon>Fungi</taxon>
        <taxon>Fungi incertae sedis</taxon>
        <taxon>Mucoromycota</taxon>
        <taxon>Glomeromycotina</taxon>
        <taxon>Glomeromycetes</taxon>
        <taxon>Diversisporales</taxon>
        <taxon>Gigasporaceae</taxon>
        <taxon>Dentiscutata</taxon>
    </lineage>
</organism>
<dbReference type="PANTHER" id="PTHR22881">
    <property type="entry name" value="BROMODOMAIN CONTAINING PROTEIN"/>
    <property type="match status" value="1"/>
</dbReference>
<evidence type="ECO:0000256" key="2">
    <source>
        <dbReference type="PROSITE-ProRule" id="PRU00035"/>
    </source>
</evidence>
<feature type="region of interest" description="Disordered" evidence="3">
    <location>
        <begin position="89"/>
        <end position="117"/>
    </location>
</feature>
<dbReference type="PRINTS" id="PR00503">
    <property type="entry name" value="BROMODOMAIN"/>
</dbReference>
<feature type="compositionally biased region" description="Basic and acidic residues" evidence="3">
    <location>
        <begin position="89"/>
        <end position="99"/>
    </location>
</feature>
<dbReference type="PANTHER" id="PTHR22881:SF27">
    <property type="entry name" value="BROMODOMAIN CONTAINING 7_9"/>
    <property type="match status" value="1"/>
</dbReference>
<accession>A0A9N8W815</accession>
<feature type="region of interest" description="Disordered" evidence="3">
    <location>
        <begin position="461"/>
        <end position="487"/>
    </location>
</feature>
<feature type="compositionally biased region" description="Basic and acidic residues" evidence="3">
    <location>
        <begin position="27"/>
        <end position="50"/>
    </location>
</feature>
<dbReference type="GO" id="GO:0006325">
    <property type="term" value="P:chromatin organization"/>
    <property type="evidence" value="ECO:0007669"/>
    <property type="project" value="UniProtKB-ARBA"/>
</dbReference>
<sequence>HKHKHKHHREQTESSSHSHKKVTGKRTTRDSSNDESDKNGDLLKEYDSKSSHVRKKAKRHHDDINEKVEINGEHRSIETCGDSVKRHVIDKTKKTEKRLTSKSNMNKSYTSNTDKGLIGDSVGKRSTDVDYMSIRDKKGKTSLKGVVKKVKVEKSQTLNDVKNKEILHHDNNGGNLVNYEGENLVKSEIDEKYTLDDDIIKGINHDSKESLMSELAINTSTYSLREKRSYPPVTEDTKTKIDERSSSKSVNTKSFCQSKGETSAEITSNTIDVTSSISNESQPSIPPSQETTKAITSDLNETSSGIINSDLVTKEDTNMSKSVGKKGPARKLGRPPKLQEPQRKATPRTWTWQKKKKDLKTILTKLLDSFTKKDAYEKKIERNEYSSIDEFKEDFALVCNNCKTYNAPETLYYKSADKLWQFGDKAIERERDSILLEEERMKALGVESGKRAANVAQGVASSRATSISKPGRQVRKQRRGEARKQFAPDGSLIHSNIPFI</sequence>
<proteinExistence type="predicted"/>
<dbReference type="GO" id="GO:0005634">
    <property type="term" value="C:nucleus"/>
    <property type="evidence" value="ECO:0007669"/>
    <property type="project" value="TreeGrafter"/>
</dbReference>
<dbReference type="Proteomes" id="UP000789405">
    <property type="component" value="Unassembled WGS sequence"/>
</dbReference>
<feature type="compositionally biased region" description="Polar residues" evidence="3">
    <location>
        <begin position="247"/>
        <end position="267"/>
    </location>
</feature>
<dbReference type="InterPro" id="IPR001487">
    <property type="entry name" value="Bromodomain"/>
</dbReference>
<dbReference type="SMART" id="SM00297">
    <property type="entry name" value="BROMO"/>
    <property type="match status" value="1"/>
</dbReference>
<protein>
    <submittedName>
        <fullName evidence="5">12484_t:CDS:1</fullName>
    </submittedName>
</protein>
<feature type="non-terminal residue" evidence="5">
    <location>
        <position position="1"/>
    </location>
</feature>
<feature type="compositionally biased region" description="Basic residues" evidence="3">
    <location>
        <begin position="323"/>
        <end position="334"/>
    </location>
</feature>
<comment type="caution">
    <text evidence="5">The sequence shown here is derived from an EMBL/GenBank/DDBJ whole genome shotgun (WGS) entry which is preliminary data.</text>
</comment>
<dbReference type="OrthoDB" id="21449at2759"/>
<keyword evidence="6" id="KW-1185">Reference proteome</keyword>
<dbReference type="PROSITE" id="PS50014">
    <property type="entry name" value="BROMODOMAIN_2"/>
    <property type="match status" value="1"/>
</dbReference>
<reference evidence="5" key="1">
    <citation type="submission" date="2021-06" db="EMBL/GenBank/DDBJ databases">
        <authorList>
            <person name="Kallberg Y."/>
            <person name="Tangrot J."/>
            <person name="Rosling A."/>
        </authorList>
    </citation>
    <scope>NUCLEOTIDE SEQUENCE</scope>
    <source>
        <strain evidence="5">MA453B</strain>
    </source>
</reference>
<dbReference type="EMBL" id="CAJVPY010000457">
    <property type="protein sequence ID" value="CAG8474027.1"/>
    <property type="molecule type" value="Genomic_DNA"/>
</dbReference>
<evidence type="ECO:0000313" key="6">
    <source>
        <dbReference type="Proteomes" id="UP000789405"/>
    </source>
</evidence>
<dbReference type="InterPro" id="IPR036427">
    <property type="entry name" value="Bromodomain-like_sf"/>
</dbReference>